<gene>
    <name evidence="1" type="ORF">EUV02_08235</name>
</gene>
<dbReference type="RefSeq" id="WP_135245765.1">
    <property type="nucleotide sequence ID" value="NZ_SIHO01000002.1"/>
</dbReference>
<dbReference type="Proteomes" id="UP000297737">
    <property type="component" value="Unassembled WGS sequence"/>
</dbReference>
<accession>A0A4Y9EMW3</accession>
<evidence type="ECO:0000313" key="2">
    <source>
        <dbReference type="Proteomes" id="UP000297737"/>
    </source>
</evidence>
<proteinExistence type="predicted"/>
<reference evidence="1 2" key="1">
    <citation type="submission" date="2019-02" db="EMBL/GenBank/DDBJ databases">
        <title>Polymorphobacter sp. isolated from the lake at the Tibet of China.</title>
        <authorList>
            <person name="Li A."/>
        </authorList>
    </citation>
    <scope>NUCLEOTIDE SEQUENCE [LARGE SCALE GENOMIC DNA]</scope>
    <source>
        <strain evidence="1 2">DJ1R-1</strain>
    </source>
</reference>
<evidence type="ECO:0000313" key="1">
    <source>
        <dbReference type="EMBL" id="TFU03173.1"/>
    </source>
</evidence>
<sequence>MLGRIITAAAGGAIAKQVGGVAAGPVGMVAGAVLPGVLRRLGPVGMIAAAIGGYALTKVIEKRRAAGPTV</sequence>
<keyword evidence="2" id="KW-1185">Reference proteome</keyword>
<organism evidence="1 2">
    <name type="scientific">Glacieibacterium arshaanense</name>
    <dbReference type="NCBI Taxonomy" id="2511025"/>
    <lineage>
        <taxon>Bacteria</taxon>
        <taxon>Pseudomonadati</taxon>
        <taxon>Pseudomonadota</taxon>
        <taxon>Alphaproteobacteria</taxon>
        <taxon>Sphingomonadales</taxon>
        <taxon>Sphingosinicellaceae</taxon>
        <taxon>Glacieibacterium</taxon>
    </lineage>
</organism>
<protein>
    <submittedName>
        <fullName evidence="1">Uncharacterized protein</fullName>
    </submittedName>
</protein>
<dbReference type="EMBL" id="SIHO01000002">
    <property type="protein sequence ID" value="TFU03173.1"/>
    <property type="molecule type" value="Genomic_DNA"/>
</dbReference>
<dbReference type="AlphaFoldDB" id="A0A4Y9EMW3"/>
<comment type="caution">
    <text evidence="1">The sequence shown here is derived from an EMBL/GenBank/DDBJ whole genome shotgun (WGS) entry which is preliminary data.</text>
</comment>
<name>A0A4Y9EMW3_9SPHN</name>